<dbReference type="InterPro" id="IPR012545">
    <property type="entry name" value="DUF1697"/>
</dbReference>
<accession>A0A0R2A2C4</accession>
<dbReference type="STRING" id="1423813.FC26_GL000249"/>
<dbReference type="OrthoDB" id="9806494at2"/>
<dbReference type="Gene3D" id="3.30.70.1260">
    <property type="entry name" value="bacterial protein sp0830 like"/>
    <property type="match status" value="1"/>
</dbReference>
<dbReference type="PIRSF" id="PIRSF008502">
    <property type="entry name" value="UCP008502"/>
    <property type="match status" value="1"/>
</dbReference>
<protein>
    <recommendedName>
        <fullName evidence="3">DUF1697 domain-containing protein</fullName>
    </recommendedName>
</protein>
<organism evidence="1 2">
    <name type="scientific">Paucilactobacillus vaccinostercus DSM 20634</name>
    <dbReference type="NCBI Taxonomy" id="1423813"/>
    <lineage>
        <taxon>Bacteria</taxon>
        <taxon>Bacillati</taxon>
        <taxon>Bacillota</taxon>
        <taxon>Bacilli</taxon>
        <taxon>Lactobacillales</taxon>
        <taxon>Lactobacillaceae</taxon>
        <taxon>Paucilactobacillus</taxon>
    </lineage>
</organism>
<keyword evidence="2" id="KW-1185">Reference proteome</keyword>
<comment type="caution">
    <text evidence="1">The sequence shown here is derived from an EMBL/GenBank/DDBJ whole genome shotgun (WGS) entry which is preliminary data.</text>
</comment>
<gene>
    <name evidence="1" type="ORF">FC26_GL000249</name>
</gene>
<sequence>MDYLLLLRGVNVGGNSRVVMADLRAQLAAAGATNVQSYINSGNVLFTSTHPDVMQQVAQVLTANYDWPVSFTVIPSATYRSLVAAAPDWWGAPGDIRHNALFKLPGYQPEYNALIQAKATAYDQITITPHVIFWSSPQKVNYSRALYAKMLPEPYYKLVSIRNRNTTIKLAALLAQRTATE</sequence>
<dbReference type="PANTHER" id="PTHR36439">
    <property type="entry name" value="BLL4334 PROTEIN"/>
    <property type="match status" value="1"/>
</dbReference>
<proteinExistence type="predicted"/>
<name>A0A0R2A2C4_9LACO</name>
<reference evidence="1 2" key="1">
    <citation type="journal article" date="2015" name="Genome Announc.">
        <title>Expanding the biotechnology potential of lactobacilli through comparative genomics of 213 strains and associated genera.</title>
        <authorList>
            <person name="Sun Z."/>
            <person name="Harris H.M."/>
            <person name="McCann A."/>
            <person name="Guo C."/>
            <person name="Argimon S."/>
            <person name="Zhang W."/>
            <person name="Yang X."/>
            <person name="Jeffery I.B."/>
            <person name="Cooney J.C."/>
            <person name="Kagawa T.F."/>
            <person name="Liu W."/>
            <person name="Song Y."/>
            <person name="Salvetti E."/>
            <person name="Wrobel A."/>
            <person name="Rasinkangas P."/>
            <person name="Parkhill J."/>
            <person name="Rea M.C."/>
            <person name="O'Sullivan O."/>
            <person name="Ritari J."/>
            <person name="Douillard F.P."/>
            <person name="Paul Ross R."/>
            <person name="Yang R."/>
            <person name="Briner A.E."/>
            <person name="Felis G.E."/>
            <person name="de Vos W.M."/>
            <person name="Barrangou R."/>
            <person name="Klaenhammer T.R."/>
            <person name="Caufield P.W."/>
            <person name="Cui Y."/>
            <person name="Zhang H."/>
            <person name="O'Toole P.W."/>
        </authorList>
    </citation>
    <scope>NUCLEOTIDE SEQUENCE [LARGE SCALE GENOMIC DNA]</scope>
    <source>
        <strain evidence="1 2">DSM 20634</strain>
    </source>
</reference>
<evidence type="ECO:0008006" key="3">
    <source>
        <dbReference type="Google" id="ProtNLM"/>
    </source>
</evidence>
<evidence type="ECO:0000313" key="2">
    <source>
        <dbReference type="Proteomes" id="UP000051733"/>
    </source>
</evidence>
<dbReference type="AlphaFoldDB" id="A0A0R2A2C4"/>
<evidence type="ECO:0000313" key="1">
    <source>
        <dbReference type="EMBL" id="KRM60767.1"/>
    </source>
</evidence>
<dbReference type="PATRIC" id="fig|1423813.3.peg.258"/>
<dbReference type="Gene3D" id="3.30.70.1280">
    <property type="entry name" value="SP0830-like domains"/>
    <property type="match status" value="1"/>
</dbReference>
<dbReference type="EMBL" id="AYYY01000061">
    <property type="protein sequence ID" value="KRM60767.1"/>
    <property type="molecule type" value="Genomic_DNA"/>
</dbReference>
<dbReference type="Proteomes" id="UP000051733">
    <property type="component" value="Unassembled WGS sequence"/>
</dbReference>
<dbReference type="PANTHER" id="PTHR36439:SF1">
    <property type="entry name" value="DUF1697 DOMAIN-CONTAINING PROTEIN"/>
    <property type="match status" value="1"/>
</dbReference>
<dbReference type="SUPFAM" id="SSF160379">
    <property type="entry name" value="SP0830-like"/>
    <property type="match status" value="1"/>
</dbReference>
<dbReference type="RefSeq" id="WP_057779989.1">
    <property type="nucleotide sequence ID" value="NZ_AYYY01000061.1"/>
</dbReference>
<dbReference type="Pfam" id="PF08002">
    <property type="entry name" value="DUF1697"/>
    <property type="match status" value="1"/>
</dbReference>